<dbReference type="AlphaFoldDB" id="A0A381TRK8"/>
<feature type="non-terminal residue" evidence="2">
    <location>
        <position position="1"/>
    </location>
</feature>
<dbReference type="InterPro" id="IPR050923">
    <property type="entry name" value="Cell_Proc_Reg/RNA_Proc"/>
</dbReference>
<evidence type="ECO:0000259" key="1">
    <source>
        <dbReference type="PROSITE" id="PS50006"/>
    </source>
</evidence>
<gene>
    <name evidence="2" type="ORF">METZ01_LOCUS71318</name>
</gene>
<dbReference type="SMART" id="SM00240">
    <property type="entry name" value="FHA"/>
    <property type="match status" value="1"/>
</dbReference>
<dbReference type="PANTHER" id="PTHR23308">
    <property type="entry name" value="NUCLEAR INHIBITOR OF PROTEIN PHOSPHATASE-1"/>
    <property type="match status" value="1"/>
</dbReference>
<dbReference type="InterPro" id="IPR059113">
    <property type="entry name" value="Znf_ribbon"/>
</dbReference>
<dbReference type="InterPro" id="IPR000253">
    <property type="entry name" value="FHA_dom"/>
</dbReference>
<organism evidence="2">
    <name type="scientific">marine metagenome</name>
    <dbReference type="NCBI Taxonomy" id="408172"/>
    <lineage>
        <taxon>unclassified sequences</taxon>
        <taxon>metagenomes</taxon>
        <taxon>ecological metagenomes</taxon>
    </lineage>
</organism>
<dbReference type="EMBL" id="UINC01005015">
    <property type="protein sequence ID" value="SVA18464.1"/>
    <property type="molecule type" value="Genomic_DNA"/>
</dbReference>
<sequence>VAETTCPECGRIEDGGANFCPSCGHEIRATSDETTDTFELGEELPHEEDRARFPHDCGLFVVESGPKAGARYGLEAELTTLGRHGDADIFFDDVTVSRRHAEVERTDDRYLVRDSGSLNGTYVNRERIESALLQDGDELQIGRFRLVFFHGTAD</sequence>
<dbReference type="Pfam" id="PF00498">
    <property type="entry name" value="FHA"/>
    <property type="match status" value="1"/>
</dbReference>
<dbReference type="SUPFAM" id="SSF49879">
    <property type="entry name" value="SMAD/FHA domain"/>
    <property type="match status" value="1"/>
</dbReference>
<feature type="domain" description="FHA" evidence="1">
    <location>
        <begin position="79"/>
        <end position="128"/>
    </location>
</feature>
<dbReference type="Gene3D" id="2.60.200.20">
    <property type="match status" value="1"/>
</dbReference>
<protein>
    <recommendedName>
        <fullName evidence="1">FHA domain-containing protein</fullName>
    </recommendedName>
</protein>
<evidence type="ECO:0000313" key="2">
    <source>
        <dbReference type="EMBL" id="SVA18464.1"/>
    </source>
</evidence>
<accession>A0A381TRK8</accession>
<name>A0A381TRK8_9ZZZZ</name>
<dbReference type="InterPro" id="IPR008984">
    <property type="entry name" value="SMAD_FHA_dom_sf"/>
</dbReference>
<reference evidence="2" key="1">
    <citation type="submission" date="2018-05" db="EMBL/GenBank/DDBJ databases">
        <authorList>
            <person name="Lanie J.A."/>
            <person name="Ng W.-L."/>
            <person name="Kazmierczak K.M."/>
            <person name="Andrzejewski T.M."/>
            <person name="Davidsen T.M."/>
            <person name="Wayne K.J."/>
            <person name="Tettelin H."/>
            <person name="Glass J.I."/>
            <person name="Rusch D."/>
            <person name="Podicherti R."/>
            <person name="Tsui H.-C.T."/>
            <person name="Winkler M.E."/>
        </authorList>
    </citation>
    <scope>NUCLEOTIDE SEQUENCE</scope>
</reference>
<dbReference type="PROSITE" id="PS50006">
    <property type="entry name" value="FHA_DOMAIN"/>
    <property type="match status" value="1"/>
</dbReference>
<dbReference type="Pfam" id="PF13248">
    <property type="entry name" value="Zn_ribbon_3"/>
    <property type="match status" value="1"/>
</dbReference>
<proteinExistence type="predicted"/>